<dbReference type="InterPro" id="IPR036412">
    <property type="entry name" value="HAD-like_sf"/>
</dbReference>
<dbReference type="NCBIfam" id="TIGR01460">
    <property type="entry name" value="HAD-SF-IIA"/>
    <property type="match status" value="1"/>
</dbReference>
<dbReference type="AlphaFoldDB" id="A0A1X7R9Y5"/>
<reference evidence="1 2" key="1">
    <citation type="submission" date="2017-04" db="EMBL/GenBank/DDBJ databases">
        <authorList>
            <person name="Afonso C.L."/>
            <person name="Miller P.J."/>
            <person name="Scott M.A."/>
            <person name="Spackman E."/>
            <person name="Goraichik I."/>
            <person name="Dimitrov K.M."/>
            <person name="Suarez D.L."/>
            <person name="Swayne D.E."/>
        </authorList>
    </citation>
    <scope>NUCLEOTIDE SEQUENCE [LARGE SCALE GENOMIC DNA]</scope>
</reference>
<dbReference type="EMBL" id="FXLY01000011">
    <property type="protein sequence ID" value="SMN22279.1"/>
    <property type="molecule type" value="Genomic_DNA"/>
</dbReference>
<organism evidence="1 2">
    <name type="scientific">Maudiozyma saulgeensis</name>
    <dbReference type="NCBI Taxonomy" id="1789683"/>
    <lineage>
        <taxon>Eukaryota</taxon>
        <taxon>Fungi</taxon>
        <taxon>Dikarya</taxon>
        <taxon>Ascomycota</taxon>
        <taxon>Saccharomycotina</taxon>
        <taxon>Saccharomycetes</taxon>
        <taxon>Saccharomycetales</taxon>
        <taxon>Saccharomycetaceae</taxon>
        <taxon>Maudiozyma</taxon>
    </lineage>
</organism>
<dbReference type="NCBIfam" id="TIGR01456">
    <property type="entry name" value="CECR5"/>
    <property type="match status" value="1"/>
</dbReference>
<dbReference type="InterPro" id="IPR006357">
    <property type="entry name" value="HAD-SF_hydro_IIA"/>
</dbReference>
<evidence type="ECO:0000313" key="1">
    <source>
        <dbReference type="EMBL" id="SMN22279.1"/>
    </source>
</evidence>
<evidence type="ECO:0008006" key="3">
    <source>
        <dbReference type="Google" id="ProtNLM"/>
    </source>
</evidence>
<dbReference type="InterPro" id="IPR023214">
    <property type="entry name" value="HAD_sf"/>
</dbReference>
<name>A0A1X7R9Y5_9SACH</name>
<dbReference type="SUPFAM" id="SSF56784">
    <property type="entry name" value="HAD-like"/>
    <property type="match status" value="1"/>
</dbReference>
<dbReference type="Pfam" id="PF13242">
    <property type="entry name" value="Hydrolase_like"/>
    <property type="match status" value="1"/>
</dbReference>
<dbReference type="InterPro" id="IPR006353">
    <property type="entry name" value="HAD-SF_hydro_IIA_CECR5"/>
</dbReference>
<dbReference type="PANTHER" id="PTHR14269">
    <property type="entry name" value="CDP-DIACYLGLYCEROL--GLYCEROL-3-PHOSPHATE 3-PHOSPHATIDYLTRANSFERASE-RELATED"/>
    <property type="match status" value="1"/>
</dbReference>
<protein>
    <recommendedName>
        <fullName evidence="3">TIGR01456 family HAD hydrolase</fullName>
    </recommendedName>
</protein>
<dbReference type="InterPro" id="IPR050324">
    <property type="entry name" value="CDP-alcohol_PTase-I"/>
</dbReference>
<evidence type="ECO:0000313" key="2">
    <source>
        <dbReference type="Proteomes" id="UP000196158"/>
    </source>
</evidence>
<dbReference type="GO" id="GO:0046474">
    <property type="term" value="P:glycerophospholipid biosynthetic process"/>
    <property type="evidence" value="ECO:0007669"/>
    <property type="project" value="TreeGrafter"/>
</dbReference>
<proteinExistence type="predicted"/>
<dbReference type="PANTHER" id="PTHR14269:SF57">
    <property type="entry name" value="SUPERFAMILY HYDROLASE, PUTATIVE (AFU_ORTHOLOGUE AFUA_2G02580)-RELATED"/>
    <property type="match status" value="1"/>
</dbReference>
<accession>A0A1X7R9Y5</accession>
<dbReference type="SFLD" id="SFLDG01139">
    <property type="entry name" value="C2.A:_Pyridoxal_Phosphate_Phos"/>
    <property type="match status" value="1"/>
</dbReference>
<gene>
    <name evidence="1" type="ORF">KASA_0H00594G</name>
</gene>
<dbReference type="Proteomes" id="UP000196158">
    <property type="component" value="Unassembled WGS sequence"/>
</dbReference>
<dbReference type="Gene3D" id="3.40.50.1000">
    <property type="entry name" value="HAD superfamily/HAD-like"/>
    <property type="match status" value="2"/>
</dbReference>
<keyword evidence="2" id="KW-1185">Reference proteome</keyword>
<dbReference type="OrthoDB" id="10251048at2759"/>
<dbReference type="GO" id="GO:0005739">
    <property type="term" value="C:mitochondrion"/>
    <property type="evidence" value="ECO:0007669"/>
    <property type="project" value="TreeGrafter"/>
</dbReference>
<dbReference type="STRING" id="1789683.A0A1X7R9Y5"/>
<dbReference type="Pfam" id="PF13344">
    <property type="entry name" value="Hydrolase_6"/>
    <property type="match status" value="1"/>
</dbReference>
<sequence>MLSRVGLPTKTYARLLSTSAREIAFAFDIDGVLLRGTKPISKAGDALRLLNKNKIPYILLTNGGGVLESQRVDFISKALDVEISPLQIVQSHTPYKTLVNKYEKILAVGTYSVKDVAKKYGFKNVVHPIDIIKYNRSITPFSGVTSAELDQFSNEIKDLTTKPFDAVLVFNDPHDWAADLQIISDVINSDRGILNTLRTEKEWQPSVPIYFSNNDLLWANQYNLNRFGQGAFRYLVRTLYTQMNNGLPLRDFIIGKPTSITYDFAHTVLIDWRKKLLNGETNSTVQVLPNLGYKPEESPFSKVFMVGDNPASDIIGAEKNGWESCLVKTGVYRDGDVLDKCTPTMIVDDVYTAVTKVLNEN</sequence>
<dbReference type="SFLD" id="SFLDS00003">
    <property type="entry name" value="Haloacid_Dehalogenase"/>
    <property type="match status" value="1"/>
</dbReference>